<dbReference type="Gene3D" id="3.10.20.310">
    <property type="entry name" value="membrane protein fhac"/>
    <property type="match status" value="5"/>
</dbReference>
<dbReference type="InterPro" id="IPR039910">
    <property type="entry name" value="D15-like"/>
</dbReference>
<dbReference type="InterPro" id="IPR023707">
    <property type="entry name" value="OM_assembly_BamA"/>
</dbReference>
<dbReference type="Pfam" id="PF01103">
    <property type="entry name" value="Omp85"/>
    <property type="match status" value="1"/>
</dbReference>
<evidence type="ECO:0000256" key="8">
    <source>
        <dbReference type="HAMAP-Rule" id="MF_01430"/>
    </source>
</evidence>
<feature type="domain" description="POTRA" evidence="10">
    <location>
        <begin position="94"/>
        <end position="171"/>
    </location>
</feature>
<evidence type="ECO:0000256" key="2">
    <source>
        <dbReference type="ARBA" id="ARBA00022452"/>
    </source>
</evidence>
<gene>
    <name evidence="8" type="primary">bamA</name>
    <name evidence="11" type="ORF">Trichorick_00901</name>
</gene>
<evidence type="ECO:0000256" key="7">
    <source>
        <dbReference type="ARBA" id="ARBA00023237"/>
    </source>
</evidence>
<keyword evidence="4 8" id="KW-0732">Signal</keyword>
<keyword evidence="3 8" id="KW-0812">Transmembrane</keyword>
<feature type="domain" description="POTRA" evidence="10">
    <location>
        <begin position="26"/>
        <end position="93"/>
    </location>
</feature>
<comment type="function">
    <text evidence="8">Part of the outer membrane protein assembly complex, which is involved in assembly and insertion of beta-barrel proteins into the outer membrane.</text>
</comment>
<feature type="signal peptide" evidence="8">
    <location>
        <begin position="1"/>
        <end position="23"/>
    </location>
</feature>
<organism evidence="11 12">
    <name type="scientific">Candidatus Trichorickettsia mobilis</name>
    <dbReference type="NCBI Taxonomy" id="1346319"/>
    <lineage>
        <taxon>Bacteria</taxon>
        <taxon>Pseudomonadati</taxon>
        <taxon>Pseudomonadota</taxon>
        <taxon>Alphaproteobacteria</taxon>
        <taxon>Rickettsiales</taxon>
        <taxon>Rickettsiaceae</taxon>
        <taxon>Rickettsieae</taxon>
        <taxon>Candidatus Trichorickettsia</taxon>
    </lineage>
</organism>
<comment type="similarity">
    <text evidence="8">Belongs to the BamA family.</text>
</comment>
<keyword evidence="7 8" id="KW-0998">Cell outer membrane</keyword>
<keyword evidence="6 8" id="KW-0472">Membrane</keyword>
<sequence precursor="true">MIKTSIKIVILTTTILYGASSFAAGDHINHITITGNKRIEQSTIQNYLGFKIGDEYSLVKQNEAIRNLYSTELFEDINIKFTNGTLMVIVTEPPFVSKVDFKGNSKIKNNVLSRELLTQAGESLSKASIQIDVERIKELYKRSGRFSVIIEPKIIPQENGRVKVLFDIAEGPKTGIRHIYFVGNENYRDGELRTIVLTKESRWFRFLETNDTYDPDRIEYDKELLREFYQSVGFADFRVISAIAELSKTKEHFTITYSIEEGEKYNFGEISIDNKLANVDTNELSKLINVKTGQIFNMKALDKIAEKITAHLASRGYPQITVYPDISNKELGITHVKFIIDKADRIFIGQINIEGNLKTQDKVIRREFRIAEGDLFNRSYLEKGEQNLRNLDYFEKIHTQITPTRKKDKYDLNLQVEEKSTASIGFDVGYNTAGGAFGRLSFIERNLVGTGKYLTAGIQGGKRSTSYYGGLTEPHFLDRDLSLSGNVFKNRSGRSGGFGQVEQNYTLKSVGLKTSLGYDITEDLTHDIDYLIKQDKLNAPEASSSRFLIEQMGKFTTSAIGQTLTYDQTDSRIIPKNGYIISGSQEYAGVGGNNKYLKHELDGKYFKSFNNNKLTLKLAGSTGDIRGVGGKTVRISDRFNLGDYTLRGFAFGGVGPRDKKTKEGLGGQQYYSLTAELNFPLGLPEEFNVTGAVFSDIGSVWGVKLNPRSQYRRDEFYNDRSMRASAGFGIIWITRIAPIRIDWAIPVRKKLYDDKQHFHIKFSTHF</sequence>
<evidence type="ECO:0000313" key="11">
    <source>
        <dbReference type="EMBL" id="WPY01008.1"/>
    </source>
</evidence>
<dbReference type="Gene3D" id="2.40.160.50">
    <property type="entry name" value="membrane protein fhac: a member of the omp85/tpsb transporter family"/>
    <property type="match status" value="1"/>
</dbReference>
<dbReference type="InterPro" id="IPR010827">
    <property type="entry name" value="BamA/TamA_POTRA"/>
</dbReference>
<reference evidence="11 12" key="1">
    <citation type="submission" date="2022-10" db="EMBL/GenBank/DDBJ databases">
        <title>Host association and intracellularity evolved multiple times independently in the Rickettsiales.</title>
        <authorList>
            <person name="Castelli M."/>
            <person name="Nardi T."/>
            <person name="Gammuto L."/>
            <person name="Bellinzona G."/>
            <person name="Sabaneyeva E."/>
            <person name="Potekhin A."/>
            <person name="Serra V."/>
            <person name="Petroni G."/>
            <person name="Sassera D."/>
        </authorList>
    </citation>
    <scope>NUCLEOTIDE SEQUENCE [LARGE SCALE GENOMIC DNA]</scope>
    <source>
        <strain evidence="11 12">Kr 154-4</strain>
    </source>
</reference>
<dbReference type="PROSITE" id="PS51779">
    <property type="entry name" value="POTRA"/>
    <property type="match status" value="3"/>
</dbReference>
<dbReference type="InterPro" id="IPR034746">
    <property type="entry name" value="POTRA"/>
</dbReference>
<keyword evidence="12" id="KW-1185">Reference proteome</keyword>
<comment type="subunit">
    <text evidence="8">Part of the Bam complex.</text>
</comment>
<feature type="chain" id="PRO_5044943075" description="Outer membrane protein assembly factor BamA" evidence="8">
    <location>
        <begin position="24"/>
        <end position="766"/>
    </location>
</feature>
<evidence type="ECO:0000313" key="12">
    <source>
        <dbReference type="Proteomes" id="UP001326613"/>
    </source>
</evidence>
<evidence type="ECO:0000256" key="4">
    <source>
        <dbReference type="ARBA" id="ARBA00022729"/>
    </source>
</evidence>
<name>A0ABZ0USK2_9RICK</name>
<dbReference type="EMBL" id="CP112932">
    <property type="protein sequence ID" value="WPY01008.1"/>
    <property type="molecule type" value="Genomic_DNA"/>
</dbReference>
<dbReference type="PANTHER" id="PTHR12815:SF23">
    <property type="entry name" value="OUTER MEMBRANE PROTEIN ASSEMBLY FACTOR BAMA"/>
    <property type="match status" value="1"/>
</dbReference>
<comment type="subcellular location">
    <subcellularLocation>
        <location evidence="8">Cell outer membrane</location>
    </subcellularLocation>
    <subcellularLocation>
        <location evidence="1">Membrane</location>
    </subcellularLocation>
</comment>
<evidence type="ECO:0000256" key="5">
    <source>
        <dbReference type="ARBA" id="ARBA00022737"/>
    </source>
</evidence>
<evidence type="ECO:0000256" key="6">
    <source>
        <dbReference type="ARBA" id="ARBA00023136"/>
    </source>
</evidence>
<evidence type="ECO:0000259" key="10">
    <source>
        <dbReference type="PROSITE" id="PS51779"/>
    </source>
</evidence>
<dbReference type="NCBIfam" id="TIGR03303">
    <property type="entry name" value="OM_YaeT"/>
    <property type="match status" value="1"/>
</dbReference>
<accession>A0ABZ0USK2</accession>
<keyword evidence="2 8" id="KW-1134">Transmembrane beta strand</keyword>
<evidence type="ECO:0000256" key="1">
    <source>
        <dbReference type="ARBA" id="ARBA00004370"/>
    </source>
</evidence>
<protein>
    <recommendedName>
        <fullName evidence="8 9">Outer membrane protein assembly factor BamA</fullName>
    </recommendedName>
</protein>
<proteinExistence type="inferred from homology"/>
<evidence type="ECO:0000256" key="9">
    <source>
        <dbReference type="NCBIfam" id="TIGR03303"/>
    </source>
</evidence>
<dbReference type="InterPro" id="IPR000184">
    <property type="entry name" value="Bac_surfAg_D15"/>
</dbReference>
<dbReference type="HAMAP" id="MF_01430">
    <property type="entry name" value="OM_assembly_BamA"/>
    <property type="match status" value="1"/>
</dbReference>
<dbReference type="PIRSF" id="PIRSF006076">
    <property type="entry name" value="OM_assembly_OMP85"/>
    <property type="match status" value="1"/>
</dbReference>
<dbReference type="Proteomes" id="UP001326613">
    <property type="component" value="Chromosome"/>
</dbReference>
<dbReference type="PANTHER" id="PTHR12815">
    <property type="entry name" value="SORTING AND ASSEMBLY MACHINERY SAMM50 PROTEIN FAMILY MEMBER"/>
    <property type="match status" value="1"/>
</dbReference>
<evidence type="ECO:0000256" key="3">
    <source>
        <dbReference type="ARBA" id="ARBA00022692"/>
    </source>
</evidence>
<feature type="domain" description="POTRA" evidence="10">
    <location>
        <begin position="346"/>
        <end position="419"/>
    </location>
</feature>
<dbReference type="RefSeq" id="WP_323737822.1">
    <property type="nucleotide sequence ID" value="NZ_CP112932.1"/>
</dbReference>
<keyword evidence="5 8" id="KW-0677">Repeat</keyword>
<dbReference type="Pfam" id="PF07244">
    <property type="entry name" value="POTRA"/>
    <property type="match status" value="5"/>
</dbReference>